<dbReference type="Gene3D" id="3.90.1150.10">
    <property type="entry name" value="Aspartate Aminotransferase, domain 1"/>
    <property type="match status" value="1"/>
</dbReference>
<reference evidence="8 9" key="1">
    <citation type="submission" date="2017-07" db="EMBL/GenBank/DDBJ databases">
        <title>Leptospira spp. isolated from tropical soils.</title>
        <authorList>
            <person name="Thibeaux R."/>
            <person name="Iraola G."/>
            <person name="Ferres I."/>
            <person name="Bierque E."/>
            <person name="Girault D."/>
            <person name="Soupe-Gilbert M.-E."/>
            <person name="Picardeau M."/>
            <person name="Goarant C."/>
        </authorList>
    </citation>
    <scope>NUCLEOTIDE SEQUENCE [LARGE SCALE GENOMIC DNA]</scope>
    <source>
        <strain evidence="8 9">FH2-B-A1</strain>
    </source>
</reference>
<sequence>MRESQFSFSNRFHLLGDLDQENQIYQTKQNLESSGIEILDLTNSNPTKLGLEFPPSALSHIFSNLDISEYEPIAEGLESTRRSIVTEYEKRGIPITPSDLILTASTSEAYSYCFKLFTNPGDEILTPNPGYPLFSFLVGLENLKEVHYPLKEEMETGTWAYSVESIANCISTKTKLIVLVSPANPTGSRTTEKFWKDWEELGIQIPIIVDEVFVGYEFSGEPHQIPITPNFPLLVCNGLSKMLALPGLKLGWILIKSPEPYRSQIYKNLGFIADTYLSVNSPVQLAIPELIPWKTMVQNRIRTRIMRNLNRCISFVEDCPKILNTPGFEAGWYFLFEFDLEKKDEDFVLEILSKINVFFHPGSWYGLSHNRCFLIVSLISDEETLQRGLEALQIYLR</sequence>
<evidence type="ECO:0000256" key="5">
    <source>
        <dbReference type="ARBA" id="ARBA00022898"/>
    </source>
</evidence>
<dbReference type="AlphaFoldDB" id="A0A2N0AJG7"/>
<evidence type="ECO:0000256" key="1">
    <source>
        <dbReference type="ARBA" id="ARBA00001933"/>
    </source>
</evidence>
<dbReference type="InterPro" id="IPR004839">
    <property type="entry name" value="Aminotransferase_I/II_large"/>
</dbReference>
<accession>A0A2N0AJG7</accession>
<dbReference type="GO" id="GO:0004021">
    <property type="term" value="F:L-alanine:2-oxoglutarate aminotransferase activity"/>
    <property type="evidence" value="ECO:0007669"/>
    <property type="project" value="UniProtKB-EC"/>
</dbReference>
<dbReference type="PANTHER" id="PTHR43488:SF2">
    <property type="entry name" value="GLUTAMATE-PYRUVATE AMINOTRANSFERASE ALAA"/>
    <property type="match status" value="1"/>
</dbReference>
<keyword evidence="4 8" id="KW-0808">Transferase</keyword>
<dbReference type="GO" id="GO:0030170">
    <property type="term" value="F:pyridoxal phosphate binding"/>
    <property type="evidence" value="ECO:0007669"/>
    <property type="project" value="InterPro"/>
</dbReference>
<dbReference type="PANTHER" id="PTHR43488">
    <property type="entry name" value="GLUTAMATE-PYRUVATE AMINOTRANSFERASE ALAA"/>
    <property type="match status" value="1"/>
</dbReference>
<dbReference type="SUPFAM" id="SSF53383">
    <property type="entry name" value="PLP-dependent transferases"/>
    <property type="match status" value="1"/>
</dbReference>
<name>A0A2N0AJG7_9LEPT</name>
<proteinExistence type="inferred from homology"/>
<evidence type="ECO:0000313" key="8">
    <source>
        <dbReference type="EMBL" id="PJZ84455.1"/>
    </source>
</evidence>
<dbReference type="InterPro" id="IPR015422">
    <property type="entry name" value="PyrdxlP-dep_Trfase_small"/>
</dbReference>
<keyword evidence="3 8" id="KW-0032">Aminotransferase</keyword>
<dbReference type="EMBL" id="NPDX01000002">
    <property type="protein sequence ID" value="PJZ84455.1"/>
    <property type="molecule type" value="Genomic_DNA"/>
</dbReference>
<gene>
    <name evidence="8" type="ORF">CH364_10545</name>
</gene>
<comment type="cofactor">
    <cofactor evidence="1">
        <name>pyridoxal 5'-phosphate</name>
        <dbReference type="ChEBI" id="CHEBI:597326"/>
    </cofactor>
</comment>
<dbReference type="InterPro" id="IPR015424">
    <property type="entry name" value="PyrdxlP-dep_Trfase"/>
</dbReference>
<keyword evidence="9" id="KW-1185">Reference proteome</keyword>
<evidence type="ECO:0000259" key="7">
    <source>
        <dbReference type="Pfam" id="PF00155"/>
    </source>
</evidence>
<evidence type="ECO:0000313" key="9">
    <source>
        <dbReference type="Proteomes" id="UP000232145"/>
    </source>
</evidence>
<evidence type="ECO:0000256" key="3">
    <source>
        <dbReference type="ARBA" id="ARBA00022576"/>
    </source>
</evidence>
<dbReference type="InterPro" id="IPR015421">
    <property type="entry name" value="PyrdxlP-dep_Trfase_major"/>
</dbReference>
<dbReference type="Proteomes" id="UP000232145">
    <property type="component" value="Unassembled WGS sequence"/>
</dbReference>
<organism evidence="8 9">
    <name type="scientific">Leptospira harrisiae</name>
    <dbReference type="NCBI Taxonomy" id="2023189"/>
    <lineage>
        <taxon>Bacteria</taxon>
        <taxon>Pseudomonadati</taxon>
        <taxon>Spirochaetota</taxon>
        <taxon>Spirochaetia</taxon>
        <taxon>Leptospirales</taxon>
        <taxon>Leptospiraceae</taxon>
        <taxon>Leptospira</taxon>
    </lineage>
</organism>
<evidence type="ECO:0000256" key="6">
    <source>
        <dbReference type="ARBA" id="ARBA00026106"/>
    </source>
</evidence>
<dbReference type="CDD" id="cd00609">
    <property type="entry name" value="AAT_like"/>
    <property type="match status" value="1"/>
</dbReference>
<evidence type="ECO:0000256" key="4">
    <source>
        <dbReference type="ARBA" id="ARBA00022679"/>
    </source>
</evidence>
<protein>
    <recommendedName>
        <fullName evidence="6">alanine transaminase</fullName>
        <ecNumber evidence="6">2.6.1.2</ecNumber>
    </recommendedName>
</protein>
<comment type="similarity">
    <text evidence="2">Belongs to the class-I pyridoxal-phosphate-dependent aminotransferase family.</text>
</comment>
<dbReference type="OrthoDB" id="9802328at2"/>
<dbReference type="Gene3D" id="3.40.640.10">
    <property type="entry name" value="Type I PLP-dependent aspartate aminotransferase-like (Major domain)"/>
    <property type="match status" value="1"/>
</dbReference>
<evidence type="ECO:0000256" key="2">
    <source>
        <dbReference type="ARBA" id="ARBA00007441"/>
    </source>
</evidence>
<keyword evidence="5" id="KW-0663">Pyridoxal phosphate</keyword>
<dbReference type="EC" id="2.6.1.2" evidence="6"/>
<comment type="caution">
    <text evidence="8">The sequence shown here is derived from an EMBL/GenBank/DDBJ whole genome shotgun (WGS) entry which is preliminary data.</text>
</comment>
<feature type="domain" description="Aminotransferase class I/classII large" evidence="7">
    <location>
        <begin position="82"/>
        <end position="392"/>
    </location>
</feature>
<dbReference type="InterPro" id="IPR051926">
    <property type="entry name" value="Ala_Aminotransferase"/>
</dbReference>
<dbReference type="Pfam" id="PF00155">
    <property type="entry name" value="Aminotran_1_2"/>
    <property type="match status" value="1"/>
</dbReference>
<dbReference type="RefSeq" id="WP_100743866.1">
    <property type="nucleotide sequence ID" value="NZ_NPDW01000002.1"/>
</dbReference>